<dbReference type="Proteomes" id="UP000019132">
    <property type="component" value="Unassembled WGS sequence"/>
</dbReference>
<proteinExistence type="predicted"/>
<dbReference type="EnsemblProtists" id="PYU1_T006610">
    <property type="protein sequence ID" value="PYU1_T006610"/>
    <property type="gene ID" value="PYU1_G006598"/>
</dbReference>
<sequence>MDSVDAAQLDFGLVAMDADGTLDSQFAAIAPITCSSTAAEACTWLSKVGEIMGRVALGGASALPNGAYEAVNDISSVIVKTDALLHNRKILLKVFRMTPSLWKSGYWYAPITKWRPALSSIWTKTVEYTKMLCDSGDSVPYNAAINATSLMIRFTKDNYFLNGEPDDLDTSDSKIGKAYLTYLPELVAQLSKVDGFTLTEAQLRAYMNSIPSKKDGMDTSVAFPVYVDTAKYKDSDTAALRAFLTQPTGAQQSSTSAASSPVQSS</sequence>
<reference evidence="2" key="3">
    <citation type="submission" date="2015-02" db="UniProtKB">
        <authorList>
            <consortium name="EnsemblProtists"/>
        </authorList>
    </citation>
    <scope>IDENTIFICATION</scope>
    <source>
        <strain evidence="2">DAOM BR144</strain>
    </source>
</reference>
<dbReference type="InParanoid" id="K3WNR8"/>
<dbReference type="HOGENOM" id="CLU_1051610_0_0_1"/>
<evidence type="ECO:0000256" key="1">
    <source>
        <dbReference type="SAM" id="MobiDB-lite"/>
    </source>
</evidence>
<accession>K3WNR8</accession>
<dbReference type="AlphaFoldDB" id="K3WNR8"/>
<reference evidence="3" key="1">
    <citation type="journal article" date="2010" name="Genome Biol.">
        <title>Genome sequence of the necrotrophic plant pathogen Pythium ultimum reveals original pathogenicity mechanisms and effector repertoire.</title>
        <authorList>
            <person name="Levesque C.A."/>
            <person name="Brouwer H."/>
            <person name="Cano L."/>
            <person name="Hamilton J.P."/>
            <person name="Holt C."/>
            <person name="Huitema E."/>
            <person name="Raffaele S."/>
            <person name="Robideau G.P."/>
            <person name="Thines M."/>
            <person name="Win J."/>
            <person name="Zerillo M.M."/>
            <person name="Beakes G.W."/>
            <person name="Boore J.L."/>
            <person name="Busam D."/>
            <person name="Dumas B."/>
            <person name="Ferriera S."/>
            <person name="Fuerstenberg S.I."/>
            <person name="Gachon C.M."/>
            <person name="Gaulin E."/>
            <person name="Govers F."/>
            <person name="Grenville-Briggs L."/>
            <person name="Horner N."/>
            <person name="Hostetler J."/>
            <person name="Jiang R.H."/>
            <person name="Johnson J."/>
            <person name="Krajaejun T."/>
            <person name="Lin H."/>
            <person name="Meijer H.J."/>
            <person name="Moore B."/>
            <person name="Morris P."/>
            <person name="Phuntmart V."/>
            <person name="Puiu D."/>
            <person name="Shetty J."/>
            <person name="Stajich J.E."/>
            <person name="Tripathy S."/>
            <person name="Wawra S."/>
            <person name="van West P."/>
            <person name="Whitty B.R."/>
            <person name="Coutinho P.M."/>
            <person name="Henrissat B."/>
            <person name="Martin F."/>
            <person name="Thomas P.D."/>
            <person name="Tyler B.M."/>
            <person name="De Vries R.P."/>
            <person name="Kamoun S."/>
            <person name="Yandell M."/>
            <person name="Tisserat N."/>
            <person name="Buell C.R."/>
        </authorList>
    </citation>
    <scope>NUCLEOTIDE SEQUENCE</scope>
    <source>
        <strain evidence="3">DAOM:BR144</strain>
    </source>
</reference>
<dbReference type="VEuPathDB" id="FungiDB:PYU1_G006598"/>
<reference evidence="3" key="2">
    <citation type="submission" date="2010-04" db="EMBL/GenBank/DDBJ databases">
        <authorList>
            <person name="Buell R."/>
            <person name="Hamilton J."/>
            <person name="Hostetler J."/>
        </authorList>
    </citation>
    <scope>NUCLEOTIDE SEQUENCE [LARGE SCALE GENOMIC DNA]</scope>
    <source>
        <strain evidence="3">DAOM:BR144</strain>
    </source>
</reference>
<protein>
    <submittedName>
        <fullName evidence="2">Uncharacterized protein</fullName>
    </submittedName>
</protein>
<evidence type="ECO:0000313" key="3">
    <source>
        <dbReference type="Proteomes" id="UP000019132"/>
    </source>
</evidence>
<dbReference type="EMBL" id="GL376635">
    <property type="status" value="NOT_ANNOTATED_CDS"/>
    <property type="molecule type" value="Genomic_DNA"/>
</dbReference>
<keyword evidence="3" id="KW-1185">Reference proteome</keyword>
<feature type="region of interest" description="Disordered" evidence="1">
    <location>
        <begin position="246"/>
        <end position="265"/>
    </location>
</feature>
<name>K3WNR8_GLOUD</name>
<evidence type="ECO:0000313" key="2">
    <source>
        <dbReference type="EnsemblProtists" id="PYU1_T006610"/>
    </source>
</evidence>
<dbReference type="OMA" id="VAMIKME"/>
<dbReference type="eggNOG" id="ENOG502SP2F">
    <property type="taxonomic scope" value="Eukaryota"/>
</dbReference>
<organism evidence="2 3">
    <name type="scientific">Globisporangium ultimum (strain ATCC 200006 / CBS 805.95 / DAOM BR144)</name>
    <name type="common">Pythium ultimum</name>
    <dbReference type="NCBI Taxonomy" id="431595"/>
    <lineage>
        <taxon>Eukaryota</taxon>
        <taxon>Sar</taxon>
        <taxon>Stramenopiles</taxon>
        <taxon>Oomycota</taxon>
        <taxon>Peronosporomycetes</taxon>
        <taxon>Pythiales</taxon>
        <taxon>Pythiaceae</taxon>
        <taxon>Globisporangium</taxon>
    </lineage>
</organism>